<dbReference type="KEGG" id="pcre:NCTC12858_00688"/>
<accession>A0A2X4PKK9</accession>
<dbReference type="AlphaFoldDB" id="A0A2X4PKK9"/>
<evidence type="ECO:0000313" key="3">
    <source>
        <dbReference type="EMBL" id="SQH72855.1"/>
    </source>
</evidence>
<dbReference type="Proteomes" id="UP000249300">
    <property type="component" value="Chromosome 1"/>
</dbReference>
<feature type="signal peptide" evidence="1">
    <location>
        <begin position="1"/>
        <end position="21"/>
    </location>
</feature>
<dbReference type="EMBL" id="LS483447">
    <property type="protein sequence ID" value="SQH72855.1"/>
    <property type="molecule type" value="Genomic_DNA"/>
</dbReference>
<gene>
    <name evidence="2" type="ORF">HQ38_07340</name>
    <name evidence="3" type="ORF">NCTC12858_00688</name>
</gene>
<dbReference type="PROSITE" id="PS51257">
    <property type="entry name" value="PROKAR_LIPOPROTEIN"/>
    <property type="match status" value="1"/>
</dbReference>
<protein>
    <recommendedName>
        <fullName evidence="6">Lipoprotein</fullName>
    </recommendedName>
</protein>
<reference evidence="2 4" key="1">
    <citation type="submission" date="2014-08" db="EMBL/GenBank/DDBJ databases">
        <title>Porphyromonas crevioricanis strain:COT-253_OH1447 Genome sequencing.</title>
        <authorList>
            <person name="Wallis C."/>
            <person name="Deusch O."/>
            <person name="O'Flynn C."/>
            <person name="Davis I."/>
            <person name="Jospin G."/>
            <person name="Darling A.E."/>
            <person name="Coil D.A."/>
            <person name="Alexiev A."/>
            <person name="Horsfall A."/>
            <person name="Kirkwood N."/>
            <person name="Harris S."/>
            <person name="Eisen J.A."/>
        </authorList>
    </citation>
    <scope>NUCLEOTIDE SEQUENCE [LARGE SCALE GENOMIC DNA]</scope>
    <source>
        <strain evidence="4">COT-253 OH1447</strain>
        <strain evidence="2">COT-253_OH1447</strain>
    </source>
</reference>
<dbReference type="EMBL" id="JQJC01000021">
    <property type="protein sequence ID" value="KGN94010.1"/>
    <property type="molecule type" value="Genomic_DNA"/>
</dbReference>
<evidence type="ECO:0000256" key="1">
    <source>
        <dbReference type="SAM" id="SignalP"/>
    </source>
</evidence>
<keyword evidence="5" id="KW-1185">Reference proteome</keyword>
<reference evidence="3 5" key="2">
    <citation type="submission" date="2018-06" db="EMBL/GenBank/DDBJ databases">
        <authorList>
            <consortium name="Pathogen Informatics"/>
            <person name="Doyle S."/>
        </authorList>
    </citation>
    <scope>NUCLEOTIDE SEQUENCE [LARGE SCALE GENOMIC DNA]</scope>
    <source>
        <strain evidence="3 5">NCTC12858</strain>
    </source>
</reference>
<evidence type="ECO:0008006" key="6">
    <source>
        <dbReference type="Google" id="ProtNLM"/>
    </source>
</evidence>
<evidence type="ECO:0000313" key="5">
    <source>
        <dbReference type="Proteomes" id="UP000249300"/>
    </source>
</evidence>
<sequence>MKSLIKSIVVLSLLSFVTACGKAPEPKNQALDKGHSEPVKIEFLFTPGSLPESELSEDNIFAHNFVPEIGGTPVRFLGEYNDENKFVTSGPITLPKGKWHKLEVNFYNKSDVLLNHEFLTPVQQKMHQFFFRSYQGYDEEKLRYKKLDKKLINYKYGDVDEKGRDLEYPVGFTGYFCVSPTIGQDSFELRISLSHVTPPASKLDDNGKPYKYDSPSKRVSGVTDVDIRVTVNVK</sequence>
<feature type="chain" id="PRO_5015845763" description="Lipoprotein" evidence="1">
    <location>
        <begin position="22"/>
        <end position="234"/>
    </location>
</feature>
<name>A0A2X4PKK9_9PORP</name>
<evidence type="ECO:0000313" key="4">
    <source>
        <dbReference type="Proteomes" id="UP000030136"/>
    </source>
</evidence>
<keyword evidence="1" id="KW-0732">Signal</keyword>
<evidence type="ECO:0000313" key="2">
    <source>
        <dbReference type="EMBL" id="KGN94010.1"/>
    </source>
</evidence>
<proteinExistence type="predicted"/>
<dbReference type="Proteomes" id="UP000030136">
    <property type="component" value="Unassembled WGS sequence"/>
</dbReference>
<organism evidence="3 5">
    <name type="scientific">Porphyromonas crevioricanis</name>
    <dbReference type="NCBI Taxonomy" id="393921"/>
    <lineage>
        <taxon>Bacteria</taxon>
        <taxon>Pseudomonadati</taxon>
        <taxon>Bacteroidota</taxon>
        <taxon>Bacteroidia</taxon>
        <taxon>Bacteroidales</taxon>
        <taxon>Porphyromonadaceae</taxon>
        <taxon>Porphyromonas</taxon>
    </lineage>
</organism>
<dbReference type="RefSeq" id="WP_023938477.1">
    <property type="nucleotide sequence ID" value="NZ_FUXH01000002.1"/>
</dbReference>